<dbReference type="Pfam" id="PF01895">
    <property type="entry name" value="PhoU"/>
    <property type="match status" value="2"/>
</dbReference>
<keyword evidence="1" id="KW-0472">Membrane</keyword>
<organism evidence="3">
    <name type="scientific">marine sediment metagenome</name>
    <dbReference type="NCBI Taxonomy" id="412755"/>
    <lineage>
        <taxon>unclassified sequences</taxon>
        <taxon>metagenomes</taxon>
        <taxon>ecological metagenomes</taxon>
    </lineage>
</organism>
<proteinExistence type="predicted"/>
<evidence type="ECO:0000259" key="2">
    <source>
        <dbReference type="Pfam" id="PF01895"/>
    </source>
</evidence>
<dbReference type="EMBL" id="BARU01017432">
    <property type="protein sequence ID" value="GAH60110.1"/>
    <property type="molecule type" value="Genomic_DNA"/>
</dbReference>
<dbReference type="Gene3D" id="1.20.58.220">
    <property type="entry name" value="Phosphate transport system protein phou homolog 2, domain 2"/>
    <property type="match status" value="1"/>
</dbReference>
<reference evidence="3" key="1">
    <citation type="journal article" date="2014" name="Front. Microbiol.">
        <title>High frequency of phylogenetically diverse reductive dehalogenase-homologous genes in deep subseafloor sedimentary metagenomes.</title>
        <authorList>
            <person name="Kawai M."/>
            <person name="Futagami T."/>
            <person name="Toyoda A."/>
            <person name="Takaki Y."/>
            <person name="Nishi S."/>
            <person name="Hori S."/>
            <person name="Arai W."/>
            <person name="Tsubouchi T."/>
            <person name="Morono Y."/>
            <person name="Uchiyama I."/>
            <person name="Ito T."/>
            <person name="Fujiyama A."/>
            <person name="Inagaki F."/>
            <person name="Takami H."/>
        </authorList>
    </citation>
    <scope>NUCLEOTIDE SEQUENCE</scope>
    <source>
        <strain evidence="3">Expedition CK06-06</strain>
    </source>
</reference>
<dbReference type="InterPro" id="IPR026022">
    <property type="entry name" value="PhoU_dom"/>
</dbReference>
<keyword evidence="1" id="KW-0812">Transmembrane</keyword>
<gene>
    <name evidence="3" type="ORF">S03H2_28924</name>
</gene>
<name>X1HST0_9ZZZZ</name>
<comment type="caution">
    <text evidence="3">The sequence shown here is derived from an EMBL/GenBank/DDBJ whole genome shotgun (WGS) entry which is preliminary data.</text>
</comment>
<evidence type="ECO:0000313" key="3">
    <source>
        <dbReference type="EMBL" id="GAH60110.1"/>
    </source>
</evidence>
<dbReference type="AlphaFoldDB" id="X1HST0"/>
<evidence type="ECO:0000256" key="1">
    <source>
        <dbReference type="SAM" id="Phobius"/>
    </source>
</evidence>
<keyword evidence="1" id="KW-1133">Transmembrane helix</keyword>
<dbReference type="InterPro" id="IPR038078">
    <property type="entry name" value="PhoU-like_sf"/>
</dbReference>
<feature type="domain" description="PhoU" evidence="2">
    <location>
        <begin position="206"/>
        <end position="290"/>
    </location>
</feature>
<dbReference type="InterPro" id="IPR028366">
    <property type="entry name" value="PhoU"/>
</dbReference>
<feature type="transmembrane region" description="Helical" evidence="1">
    <location>
        <begin position="12"/>
        <end position="30"/>
    </location>
</feature>
<feature type="non-terminal residue" evidence="3">
    <location>
        <position position="1"/>
    </location>
</feature>
<protein>
    <recommendedName>
        <fullName evidence="2">PhoU domain-containing protein</fullName>
    </recommendedName>
</protein>
<dbReference type="GO" id="GO:0030643">
    <property type="term" value="P:intracellular phosphate ion homeostasis"/>
    <property type="evidence" value="ECO:0007669"/>
    <property type="project" value="InterPro"/>
</dbReference>
<dbReference type="PANTHER" id="PTHR42930:SF3">
    <property type="entry name" value="PHOSPHATE-SPECIFIC TRANSPORT SYSTEM ACCESSORY PROTEIN PHOU"/>
    <property type="match status" value="1"/>
</dbReference>
<feature type="transmembrane region" description="Helical" evidence="1">
    <location>
        <begin position="42"/>
        <end position="63"/>
    </location>
</feature>
<sequence length="294" mass="33720">AIVHISFNVSGALMFIPIISVFSYLVSFTATDLPRQIANAHTLFNIMTTLIMFPLMFILVFIAKKVVPGKDFLIDRGVKFLDERILRTPSIALSQADKETLRMADMTNDMLNKSVDAFMKNDKDLIRVVIKQEEAVDESYENIDKYLAKIPERKLSRKGYERLAILKHSINDIERVGDHLNNVVELAERKMKSKLVFSEAANREMSTMFDEVKRVYKNAIKTLKENDERSAKITLKLEDDIDEKEKEFEANHIRRLEKGICHPASGIIFVDTLRNLERISDHSRNIANSVVVGF</sequence>
<dbReference type="SUPFAM" id="SSF109755">
    <property type="entry name" value="PhoU-like"/>
    <property type="match status" value="1"/>
</dbReference>
<feature type="domain" description="PhoU" evidence="2">
    <location>
        <begin position="101"/>
        <end position="186"/>
    </location>
</feature>
<dbReference type="PANTHER" id="PTHR42930">
    <property type="entry name" value="PHOSPHATE-SPECIFIC TRANSPORT SYSTEM ACCESSORY PROTEIN PHOU"/>
    <property type="match status" value="1"/>
</dbReference>
<dbReference type="GO" id="GO:0045936">
    <property type="term" value="P:negative regulation of phosphate metabolic process"/>
    <property type="evidence" value="ECO:0007669"/>
    <property type="project" value="InterPro"/>
</dbReference>
<accession>X1HST0</accession>